<feature type="region of interest" description="Disordered" evidence="1">
    <location>
        <begin position="1"/>
        <end position="23"/>
    </location>
</feature>
<dbReference type="AlphaFoldDB" id="A0A438G892"/>
<proteinExistence type="predicted"/>
<dbReference type="EMBL" id="QGNW01000536">
    <property type="protein sequence ID" value="RVW68384.1"/>
    <property type="molecule type" value="Genomic_DNA"/>
</dbReference>
<comment type="caution">
    <text evidence="2">The sequence shown here is derived from an EMBL/GenBank/DDBJ whole genome shotgun (WGS) entry which is preliminary data.</text>
</comment>
<gene>
    <name evidence="2" type="ORF">CK203_061702</name>
</gene>
<accession>A0A438G892</accession>
<evidence type="ECO:0000256" key="1">
    <source>
        <dbReference type="SAM" id="MobiDB-lite"/>
    </source>
</evidence>
<feature type="region of interest" description="Disordered" evidence="1">
    <location>
        <begin position="52"/>
        <end position="82"/>
    </location>
</feature>
<organism evidence="2 3">
    <name type="scientific">Vitis vinifera</name>
    <name type="common">Grape</name>
    <dbReference type="NCBI Taxonomy" id="29760"/>
    <lineage>
        <taxon>Eukaryota</taxon>
        <taxon>Viridiplantae</taxon>
        <taxon>Streptophyta</taxon>
        <taxon>Embryophyta</taxon>
        <taxon>Tracheophyta</taxon>
        <taxon>Spermatophyta</taxon>
        <taxon>Magnoliopsida</taxon>
        <taxon>eudicotyledons</taxon>
        <taxon>Gunneridae</taxon>
        <taxon>Pentapetalae</taxon>
        <taxon>rosids</taxon>
        <taxon>Vitales</taxon>
        <taxon>Vitaceae</taxon>
        <taxon>Viteae</taxon>
        <taxon>Vitis</taxon>
    </lineage>
</organism>
<feature type="compositionally biased region" description="Basic and acidic residues" evidence="1">
    <location>
        <begin position="1"/>
        <end position="11"/>
    </location>
</feature>
<name>A0A438G892_VITVI</name>
<evidence type="ECO:0000313" key="2">
    <source>
        <dbReference type="EMBL" id="RVW68384.1"/>
    </source>
</evidence>
<reference evidence="2 3" key="1">
    <citation type="journal article" date="2018" name="PLoS Genet.">
        <title>Population sequencing reveals clonal diversity and ancestral inbreeding in the grapevine cultivar Chardonnay.</title>
        <authorList>
            <person name="Roach M.J."/>
            <person name="Johnson D.L."/>
            <person name="Bohlmann J."/>
            <person name="van Vuuren H.J."/>
            <person name="Jones S.J."/>
            <person name="Pretorius I.S."/>
            <person name="Schmidt S.A."/>
            <person name="Borneman A.R."/>
        </authorList>
    </citation>
    <scope>NUCLEOTIDE SEQUENCE [LARGE SCALE GENOMIC DNA]</scope>
    <source>
        <strain evidence="3">cv. Chardonnay</strain>
        <tissue evidence="2">Leaf</tissue>
    </source>
</reference>
<dbReference type="Proteomes" id="UP000288805">
    <property type="component" value="Unassembled WGS sequence"/>
</dbReference>
<sequence length="82" mass="8762">MRGPRAGEESHPSASSGGVPLMMPLAPPLALSAMLNLLRITDHMKAFVSQRMSGEEELRSRLEQAEASLSAARRASEESAEA</sequence>
<feature type="compositionally biased region" description="Basic and acidic residues" evidence="1">
    <location>
        <begin position="53"/>
        <end position="64"/>
    </location>
</feature>
<protein>
    <submittedName>
        <fullName evidence="2">Uncharacterized protein</fullName>
    </submittedName>
</protein>
<evidence type="ECO:0000313" key="3">
    <source>
        <dbReference type="Proteomes" id="UP000288805"/>
    </source>
</evidence>